<dbReference type="AlphaFoldDB" id="A0A1A9BBZ6"/>
<dbReference type="InterPro" id="IPR027417">
    <property type="entry name" value="P-loop_NTPase"/>
</dbReference>
<dbReference type="Proteomes" id="UP000199558">
    <property type="component" value="Unassembled WGS sequence"/>
</dbReference>
<dbReference type="EMBL" id="FLRH01000003">
    <property type="protein sequence ID" value="SBT66509.1"/>
    <property type="molecule type" value="Genomic_DNA"/>
</dbReference>
<reference evidence="2" key="1">
    <citation type="submission" date="2016-06" db="EMBL/GenBank/DDBJ databases">
        <authorList>
            <person name="Varghese N."/>
            <person name="Submissions Spin"/>
        </authorList>
    </citation>
    <scope>NUCLEOTIDE SEQUENCE [LARGE SCALE GENOMIC DNA]</scope>
    <source>
        <strain evidence="2">DSM 45794</strain>
    </source>
</reference>
<sequence length="1059" mass="116486">MQSVAVLVGVTDYPRSDYPSVPAARENVRRLADELARDDVWGLPRPMRLVELVDPDRATVLRVVADAGRLVDRQGVLLIYFVGHAEPVGAELCLAVRDSDRTNPRATGVAVTDLVRAAGGSRADKRMVILDCCYSGRAAAHLPGVAVRAGESAGWYLLGAADRSSTASAPPSAETTLFTAALLRAMEGDPEADVHLTPTQLWQAAAALLPPDNQPVHNDVAWARQLPWLRNRRHVPRPRAPLVLAESEETERNLPTRPALYAEPRYIGSHAFTGRAAQLASLTDWAMPAQPHPVLLYEAIGGTGKSMLTWEWITNHAPGARTDWAGRMWYSFYDKGAMMADFCRRALAYMTGRSVESFEGVPQARLTELLLHHLDRKPWLLVLDGLERVLVAYHRSDASRLADETAGRTDEIASRDPRSAIRPLDDELLRQLAGVGPSKILVTSRLTPRVLVNAAGQPIPGVVVERLPGLRPPEAEALLRSCGIRGDSYRIQDFLQRHCDCHPLVIGVVAGLINDYLPDRGNFDRWAAAPEHGGRLDVGDLDLVQKRNHILRDALDALNAESRQLLWTLSLLVTSVDYATLEALDALRPHPTAAGATSALRRTVGDLERRGLVQYDRQAGRWDLHPVVRATARTTLRGADLASVGDRIIDHFSRQAHDDPYENATTLDHLSDPITVVRTMIELGRFADANEMMGAGLTAAMTTRLEAYHEIVALTRPLFRSDWSLASAVPPSEVTHLLVAMASALFQLEMYEQAAALVRLRIALALESQAASALRLDLTNYGTAQARLNRPALAQRAYALANELIALPLTDPSSALQTRINLMAFLGRQGSWQEAERLWTLIEPMDQDAPGAVMQPAAAQLYYLRYVRYPRGLLSARELTTAERIATERRSRPVLRNLRRLRGEWLLSTGAPADAAAPLEDAVRMANEVDVPDLAAEAYLALANLGARPDRRAAARDVATRLSPRHDAPHLPLATIWRLLGETGSAVAHARAAYARAWADGEPYVWRFELDQAAALLRELGVQPPTLAPYDPARYPVEDWERRVAALIAEHRRGTTGRA</sequence>
<evidence type="ECO:0000313" key="2">
    <source>
        <dbReference type="Proteomes" id="UP000199558"/>
    </source>
</evidence>
<name>A0A1A9BBZ6_9ACTN</name>
<dbReference type="Gene3D" id="1.25.40.10">
    <property type="entry name" value="Tetratricopeptide repeat domain"/>
    <property type="match status" value="1"/>
</dbReference>
<organism evidence="1 2">
    <name type="scientific">Micromonospora sediminicola</name>
    <dbReference type="NCBI Taxonomy" id="946078"/>
    <lineage>
        <taxon>Bacteria</taxon>
        <taxon>Bacillati</taxon>
        <taxon>Actinomycetota</taxon>
        <taxon>Actinomycetes</taxon>
        <taxon>Micromonosporales</taxon>
        <taxon>Micromonosporaceae</taxon>
        <taxon>Micromonospora</taxon>
    </lineage>
</organism>
<proteinExistence type="predicted"/>
<gene>
    <name evidence="1" type="ORF">GA0070622_3532</name>
</gene>
<dbReference type="NCBIfam" id="NF047832">
    <property type="entry name" value="caspase_w_EACC1"/>
    <property type="match status" value="1"/>
</dbReference>
<evidence type="ECO:0000313" key="1">
    <source>
        <dbReference type="EMBL" id="SBT66509.1"/>
    </source>
</evidence>
<accession>A0A1A9BBZ6</accession>
<dbReference type="Gene3D" id="3.40.50.1460">
    <property type="match status" value="1"/>
</dbReference>
<protein>
    <recommendedName>
        <fullName evidence="3">Caspase domain-containing protein</fullName>
    </recommendedName>
</protein>
<dbReference type="STRING" id="946078.GA0070622_3532"/>
<dbReference type="Gene3D" id="3.40.50.300">
    <property type="entry name" value="P-loop containing nucleotide triphosphate hydrolases"/>
    <property type="match status" value="1"/>
</dbReference>
<dbReference type="InterPro" id="IPR011990">
    <property type="entry name" value="TPR-like_helical_dom_sf"/>
</dbReference>
<evidence type="ECO:0008006" key="3">
    <source>
        <dbReference type="Google" id="ProtNLM"/>
    </source>
</evidence>
<dbReference type="SUPFAM" id="SSF52540">
    <property type="entry name" value="P-loop containing nucleoside triphosphate hydrolases"/>
    <property type="match status" value="1"/>
</dbReference>
<keyword evidence="2" id="KW-1185">Reference proteome</keyword>